<evidence type="ECO:0000313" key="2">
    <source>
        <dbReference type="Proteomes" id="UP001497680"/>
    </source>
</evidence>
<comment type="caution">
    <text evidence="1">The sequence shown here is derived from an EMBL/GenBank/DDBJ whole genome shotgun (WGS) entry which is preliminary data.</text>
</comment>
<sequence length="701" mass="79417">MGSVSALPFLVAPTTEQSAHEIILVHGFKNHLQKQTQVAKCKEVLESWVLDAAKPLRDQVNVRVFVFDGAHILHHGHVALSEAATELSERLEATRKEPSSPLFRPGEDGSSKAQLPSSLSSSSFHSSSRAAVFVAHGIGAWIVKELLNLLSSKGEKHIDPTGIIFLDVPNTLIHQATPDLRADYFLLEYLRELSRVFKLNAQEARIRNLRGKLSEVDNAFQKLTDSRYGECESINEDDMDGDTFNMKIWCENVWMSTPSSKKTFFQQMGNLFLCGKRSKVELTIPRLGELKLEEKLREAISIEGFNNPRSSPKSSPRPSPESSPKLSPKSSYHTCLDNVPIEPKGDGEPSHGPSEEEDKISSTVESSQNLDFYVDDDKAALKDWRIISRYLARHAKVQGTGEETTHIDRRRGKDSTDATNPLDWPFKEDKGKGKAIASKNPPKIPEGRKSLETQSSRRSSRPRTDKNQDDEEEVYDYDKAIIERDAAILLEDEEAMQLAQHRLELVLWHQQEHLGKHHPKALITQRECITTSLVRGIWFVKPIVQWEKKDLLAVESQMRGVYCGLEESLGPLDRETMVALAVLLSIRVSLVQQQAIPWEAMELVLDMLRERQGAPEARTPDRLLHTLRTKYKVGVSLTRIWRYGDAMLEELLKEIDSLEGHVDRESVEGLSRLHREVKAKIEGLQRRREKRGRSRGEKRGR</sequence>
<keyword evidence="2" id="KW-1185">Reference proteome</keyword>
<accession>A0ACC0CWX6</accession>
<protein>
    <submittedName>
        <fullName evidence="1">Uncharacterized protein</fullName>
    </submittedName>
</protein>
<gene>
    <name evidence="1" type="ORF">F4821DRAFT_279784</name>
</gene>
<reference evidence="1 2" key="1">
    <citation type="journal article" date="2022" name="New Phytol.">
        <title>Ecological generalism drives hyperdiversity of secondary metabolite gene clusters in xylarialean endophytes.</title>
        <authorList>
            <person name="Franco M.E.E."/>
            <person name="Wisecaver J.H."/>
            <person name="Arnold A.E."/>
            <person name="Ju Y.M."/>
            <person name="Slot J.C."/>
            <person name="Ahrendt S."/>
            <person name="Moore L.P."/>
            <person name="Eastman K.E."/>
            <person name="Scott K."/>
            <person name="Konkel Z."/>
            <person name="Mondo S.J."/>
            <person name="Kuo A."/>
            <person name="Hayes R.D."/>
            <person name="Haridas S."/>
            <person name="Andreopoulos B."/>
            <person name="Riley R."/>
            <person name="LaButti K."/>
            <person name="Pangilinan J."/>
            <person name="Lipzen A."/>
            <person name="Amirebrahimi M."/>
            <person name="Yan J."/>
            <person name="Adam C."/>
            <person name="Keymanesh K."/>
            <person name="Ng V."/>
            <person name="Louie K."/>
            <person name="Northen T."/>
            <person name="Drula E."/>
            <person name="Henrissat B."/>
            <person name="Hsieh H.M."/>
            <person name="Youens-Clark K."/>
            <person name="Lutzoni F."/>
            <person name="Miadlikowska J."/>
            <person name="Eastwood D.C."/>
            <person name="Hamelin R.C."/>
            <person name="Grigoriev I.V."/>
            <person name="U'Ren J.M."/>
        </authorList>
    </citation>
    <scope>NUCLEOTIDE SEQUENCE [LARGE SCALE GENOMIC DNA]</scope>
    <source>
        <strain evidence="1 2">ER1909</strain>
    </source>
</reference>
<proteinExistence type="predicted"/>
<dbReference type="EMBL" id="MU394331">
    <property type="protein sequence ID" value="KAI6084956.1"/>
    <property type="molecule type" value="Genomic_DNA"/>
</dbReference>
<dbReference type="Proteomes" id="UP001497680">
    <property type="component" value="Unassembled WGS sequence"/>
</dbReference>
<name>A0ACC0CWX6_9PEZI</name>
<organism evidence="1 2">
    <name type="scientific">Hypoxylon rubiginosum</name>
    <dbReference type="NCBI Taxonomy" id="110542"/>
    <lineage>
        <taxon>Eukaryota</taxon>
        <taxon>Fungi</taxon>
        <taxon>Dikarya</taxon>
        <taxon>Ascomycota</taxon>
        <taxon>Pezizomycotina</taxon>
        <taxon>Sordariomycetes</taxon>
        <taxon>Xylariomycetidae</taxon>
        <taxon>Xylariales</taxon>
        <taxon>Hypoxylaceae</taxon>
        <taxon>Hypoxylon</taxon>
    </lineage>
</organism>
<evidence type="ECO:0000313" key="1">
    <source>
        <dbReference type="EMBL" id="KAI6084956.1"/>
    </source>
</evidence>